<accession>A0A378IVU8</accession>
<protein>
    <submittedName>
        <fullName evidence="1">Uncharacterized protein</fullName>
    </submittedName>
</protein>
<evidence type="ECO:0000313" key="2">
    <source>
        <dbReference type="Proteomes" id="UP000254033"/>
    </source>
</evidence>
<dbReference type="Proteomes" id="UP000254033">
    <property type="component" value="Unassembled WGS sequence"/>
</dbReference>
<sequence>MDWPLRLAMKSLKSVTGGSNFGSRQNTLEISGCYPDPCDISTDHIQD</sequence>
<name>A0A378IVU8_9GAMM</name>
<evidence type="ECO:0000313" key="1">
    <source>
        <dbReference type="EMBL" id="STX39347.1"/>
    </source>
</evidence>
<gene>
    <name evidence="1" type="ORF">NCTC11978_02542</name>
</gene>
<reference evidence="1 2" key="1">
    <citation type="submission" date="2018-06" db="EMBL/GenBank/DDBJ databases">
        <authorList>
            <consortium name="Pathogen Informatics"/>
            <person name="Doyle S."/>
        </authorList>
    </citation>
    <scope>NUCLEOTIDE SEQUENCE [LARGE SCALE GENOMIC DNA]</scope>
    <source>
        <strain evidence="1 2">NCTC11978</strain>
    </source>
</reference>
<organism evidence="1 2">
    <name type="scientific">Legionella feeleii</name>
    <dbReference type="NCBI Taxonomy" id="453"/>
    <lineage>
        <taxon>Bacteria</taxon>
        <taxon>Pseudomonadati</taxon>
        <taxon>Pseudomonadota</taxon>
        <taxon>Gammaproteobacteria</taxon>
        <taxon>Legionellales</taxon>
        <taxon>Legionellaceae</taxon>
        <taxon>Legionella</taxon>
    </lineage>
</organism>
<dbReference type="EMBL" id="UGNY01000001">
    <property type="protein sequence ID" value="STX39347.1"/>
    <property type="molecule type" value="Genomic_DNA"/>
</dbReference>
<dbReference type="AlphaFoldDB" id="A0A378IVU8"/>
<proteinExistence type="predicted"/>